<dbReference type="GO" id="GO:0016740">
    <property type="term" value="F:transferase activity"/>
    <property type="evidence" value="ECO:0007669"/>
    <property type="project" value="InterPro"/>
</dbReference>
<keyword evidence="1" id="KW-0812">Transmembrane</keyword>
<reference evidence="3" key="1">
    <citation type="submission" date="2015-12" db="EMBL/GenBank/DDBJ databases">
        <authorList>
            <person name="Lodha T.D."/>
            <person name="Chintalapati S."/>
            <person name="Chintalapati V.R."/>
            <person name="Sravanthi T."/>
        </authorList>
    </citation>
    <scope>NUCLEOTIDE SEQUENCE [LARGE SCALE GENOMIC DNA]</scope>
    <source>
        <strain evidence="3">JC133</strain>
    </source>
</reference>
<feature type="transmembrane region" description="Helical" evidence="1">
    <location>
        <begin position="202"/>
        <end position="224"/>
    </location>
</feature>
<dbReference type="Pfam" id="PF03808">
    <property type="entry name" value="Glyco_tran_WecG"/>
    <property type="match status" value="1"/>
</dbReference>
<dbReference type="AlphaFoldDB" id="A0A2S4JRA9"/>
<evidence type="ECO:0000313" key="2">
    <source>
        <dbReference type="EMBL" id="POR02051.1"/>
    </source>
</evidence>
<organism evidence="2 3">
    <name type="scientific">Alkalispirochaeta sphaeroplastigenens</name>
    <dbReference type="NCBI Taxonomy" id="1187066"/>
    <lineage>
        <taxon>Bacteria</taxon>
        <taxon>Pseudomonadati</taxon>
        <taxon>Spirochaetota</taxon>
        <taxon>Spirochaetia</taxon>
        <taxon>Spirochaetales</taxon>
        <taxon>Spirochaetaceae</taxon>
        <taxon>Alkalispirochaeta</taxon>
    </lineage>
</organism>
<keyword evidence="3" id="KW-1185">Reference proteome</keyword>
<evidence type="ECO:0000256" key="1">
    <source>
        <dbReference type="SAM" id="Phobius"/>
    </source>
</evidence>
<proteinExistence type="predicted"/>
<dbReference type="OrthoDB" id="357801at2"/>
<keyword evidence="1" id="KW-1133">Transmembrane helix</keyword>
<name>A0A2S4JRA9_9SPIO</name>
<evidence type="ECO:0000313" key="3">
    <source>
        <dbReference type="Proteomes" id="UP000237350"/>
    </source>
</evidence>
<accession>A0A2S4JRA9</accession>
<protein>
    <recommendedName>
        <fullName evidence="4">Glycosyltransferase</fullName>
    </recommendedName>
</protein>
<comment type="caution">
    <text evidence="2">The sequence shown here is derived from an EMBL/GenBank/DDBJ whole genome shotgun (WGS) entry which is preliminary data.</text>
</comment>
<dbReference type="RefSeq" id="WP_103680141.1">
    <property type="nucleotide sequence ID" value="NZ_LPWH01000063.1"/>
</dbReference>
<evidence type="ECO:0008006" key="4">
    <source>
        <dbReference type="Google" id="ProtNLM"/>
    </source>
</evidence>
<dbReference type="Proteomes" id="UP000237350">
    <property type="component" value="Unassembled WGS sequence"/>
</dbReference>
<dbReference type="EMBL" id="LPWH01000063">
    <property type="protein sequence ID" value="POR02051.1"/>
    <property type="molecule type" value="Genomic_DNA"/>
</dbReference>
<keyword evidence="1" id="KW-0472">Membrane</keyword>
<gene>
    <name evidence="2" type="ORF">AU468_07305</name>
</gene>
<dbReference type="InterPro" id="IPR004629">
    <property type="entry name" value="WecG_TagA_CpsF"/>
</dbReference>
<sequence>MSCTFRQFFGLPLVEDAPPDLAPVWGAGRRAPGILLFASRSFLWRLVRSRRVRLGLAGKNAAVVPAGGGARWQTRLACGCDIGRYEAFQGLVRLLSRAEEDQASLFIVDSDPRAVRRIEENLRVTFPGLRIVGRAAFSPGIAASVTTAIRKAEPRIVLIGCARTPVLRWMIDQYDQVGNSLAIVASRAADRMAGRRRGVSPWALVGAPLQLLVPLLLVVHRLVLIHRWKKLQG</sequence>